<keyword evidence="1" id="KW-0812">Transmembrane</keyword>
<feature type="transmembrane region" description="Helical" evidence="1">
    <location>
        <begin position="349"/>
        <end position="368"/>
    </location>
</feature>
<feature type="transmembrane region" description="Helical" evidence="1">
    <location>
        <begin position="272"/>
        <end position="292"/>
    </location>
</feature>
<evidence type="ECO:0000313" key="2">
    <source>
        <dbReference type="EMBL" id="MST54943.1"/>
    </source>
</evidence>
<feature type="transmembrane region" description="Helical" evidence="1">
    <location>
        <begin position="455"/>
        <end position="471"/>
    </location>
</feature>
<dbReference type="Proteomes" id="UP000473699">
    <property type="component" value="Unassembled WGS sequence"/>
</dbReference>
<keyword evidence="1" id="KW-1133">Transmembrane helix</keyword>
<feature type="transmembrane region" description="Helical" evidence="1">
    <location>
        <begin position="220"/>
        <end position="242"/>
    </location>
</feature>
<sequence length="524" mass="56540">MTDTAVAKKSWVDRFLDGIERVCNKLPPPAILFCWLFLIVAVIGAIFTVTDFSMINPAISDPAKAVVKSQNLFSATGLQWLLDNMIKNFTGFAPLGLVITMTLAIGMCEESGLLLAMLSKCMRNVPPALVPFVIAFLGTVGNIASDTAMVVIPPMAAIVYMGVGKHPVVGMINGYAGAQAGFTANLMIAGTDSLLQGLTNQAIKGFIPDSTFTVDVTCNWFFMIASTFLCTLVIGGVCTWLVEPRFGKYEGGAGDATIEELNDHQKKGLRRAGWVALVYIALLVIGFFFGPLAKIMPDGSRAFVGSPMLKGLIPLLFFFFALPGIVYGYSAGTIKNSGDLNKGMVKQAAAMGGYVVFCFFAGQFNMLFNWTKLGTMLAIGGADFLKGIGFTGTSMCVAFILLAMFVNLFVSSGSAKWAIFAPIFVPMFMLLGYHPGFTQLLYRLGDSPTNCFTPMSPYIWMVLSVAQAKYMKDIKIGTLVANLVPIAFFMQIAWIIFFIVWDYFGLPIGPGVYATLPAGVLPPM</sequence>
<name>A0A6L5Y9S1_9BACT</name>
<keyword evidence="1" id="KW-0472">Membrane</keyword>
<dbReference type="GO" id="GO:0015558">
    <property type="term" value="F:secondary active p-aminobenzoyl-glutamate transmembrane transporter activity"/>
    <property type="evidence" value="ECO:0007669"/>
    <property type="project" value="InterPro"/>
</dbReference>
<feature type="transmembrane region" description="Helical" evidence="1">
    <location>
        <begin position="483"/>
        <end position="504"/>
    </location>
</feature>
<feature type="transmembrane region" description="Helical" evidence="1">
    <location>
        <begin position="30"/>
        <end position="50"/>
    </location>
</feature>
<reference evidence="2 3" key="1">
    <citation type="submission" date="2019-08" db="EMBL/GenBank/DDBJ databases">
        <title>In-depth cultivation of the pig gut microbiome towards novel bacterial diversity and tailored functional studies.</title>
        <authorList>
            <person name="Wylensek D."/>
            <person name="Hitch T.C.A."/>
            <person name="Clavel T."/>
        </authorList>
    </citation>
    <scope>NUCLEOTIDE SEQUENCE [LARGE SCALE GENOMIC DNA]</scope>
    <source>
        <strain evidence="2 3">SM-530-WT-4B</strain>
    </source>
</reference>
<feature type="transmembrane region" description="Helical" evidence="1">
    <location>
        <begin position="129"/>
        <end position="152"/>
    </location>
</feature>
<dbReference type="InterPro" id="IPR004697">
    <property type="entry name" value="AbgT"/>
</dbReference>
<feature type="transmembrane region" description="Helical" evidence="1">
    <location>
        <begin position="417"/>
        <end position="435"/>
    </location>
</feature>
<comment type="caution">
    <text evidence="2">The sequence shown here is derived from an EMBL/GenBank/DDBJ whole genome shotgun (WGS) entry which is preliminary data.</text>
</comment>
<feature type="transmembrane region" description="Helical" evidence="1">
    <location>
        <begin position="312"/>
        <end position="329"/>
    </location>
</feature>
<dbReference type="AlphaFoldDB" id="A0A6L5Y9S1"/>
<protein>
    <submittedName>
        <fullName evidence="2">AbgT family transporter</fullName>
    </submittedName>
</protein>
<dbReference type="Pfam" id="PF03806">
    <property type="entry name" value="ABG_transport"/>
    <property type="match status" value="1"/>
</dbReference>
<feature type="transmembrane region" description="Helical" evidence="1">
    <location>
        <begin position="89"/>
        <end position="108"/>
    </location>
</feature>
<dbReference type="RefSeq" id="WP_154528051.1">
    <property type="nucleotide sequence ID" value="NZ_VUNH01000002.1"/>
</dbReference>
<gene>
    <name evidence="2" type="ORF">FYJ74_02600</name>
</gene>
<dbReference type="PANTHER" id="PTHR30282">
    <property type="entry name" value="P-AMINOBENZOYL GLUTAMATE TRANSPORTER"/>
    <property type="match status" value="1"/>
</dbReference>
<keyword evidence="3" id="KW-1185">Reference proteome</keyword>
<dbReference type="GO" id="GO:1902604">
    <property type="term" value="P:p-aminobenzoyl-glutamate transmembrane transport"/>
    <property type="evidence" value="ECO:0007669"/>
    <property type="project" value="InterPro"/>
</dbReference>
<feature type="transmembrane region" description="Helical" evidence="1">
    <location>
        <begin position="388"/>
        <end position="410"/>
    </location>
</feature>
<accession>A0A6L5Y9S1</accession>
<proteinExistence type="predicted"/>
<dbReference type="EMBL" id="VUNH01000002">
    <property type="protein sequence ID" value="MST54943.1"/>
    <property type="molecule type" value="Genomic_DNA"/>
</dbReference>
<dbReference type="PANTHER" id="PTHR30282:SF0">
    <property type="entry name" value="P-AMINOBENZOYL-GLUTAMATE TRANSPORT PROTEIN"/>
    <property type="match status" value="1"/>
</dbReference>
<evidence type="ECO:0000256" key="1">
    <source>
        <dbReference type="SAM" id="Phobius"/>
    </source>
</evidence>
<evidence type="ECO:0000313" key="3">
    <source>
        <dbReference type="Proteomes" id="UP000473699"/>
    </source>
</evidence>
<organism evidence="2 3">
    <name type="scientific">Pyramidobacter porci</name>
    <dbReference type="NCBI Taxonomy" id="2605789"/>
    <lineage>
        <taxon>Bacteria</taxon>
        <taxon>Thermotogati</taxon>
        <taxon>Synergistota</taxon>
        <taxon>Synergistia</taxon>
        <taxon>Synergistales</taxon>
        <taxon>Dethiosulfovibrionaceae</taxon>
        <taxon>Pyramidobacter</taxon>
    </lineage>
</organism>